<evidence type="ECO:0000256" key="8">
    <source>
        <dbReference type="SAM" id="MobiDB-lite"/>
    </source>
</evidence>
<dbReference type="PROSITE" id="PS51354">
    <property type="entry name" value="GLUTAREDOXIN_2"/>
    <property type="match status" value="1"/>
</dbReference>
<comment type="function">
    <text evidence="1 7">Has a glutathione-disulfide oxidoreductase activity in the presence of NADPH and glutathione reductase. Reduces low molecular weight disulfides and proteins.</text>
</comment>
<keyword evidence="4 7" id="KW-0249">Electron transport</keyword>
<proteinExistence type="inferred from homology"/>
<keyword evidence="5" id="KW-1015">Disulfide bond</keyword>
<keyword evidence="12" id="KW-1185">Reference proteome</keyword>
<feature type="region of interest" description="Disordered" evidence="8">
    <location>
        <begin position="1"/>
        <end position="33"/>
    </location>
</feature>
<evidence type="ECO:0000256" key="5">
    <source>
        <dbReference type="ARBA" id="ARBA00023157"/>
    </source>
</evidence>
<evidence type="ECO:0000256" key="6">
    <source>
        <dbReference type="ARBA" id="ARBA00023284"/>
    </source>
</evidence>
<dbReference type="PRINTS" id="PR00160">
    <property type="entry name" value="GLUTAREDOXIN"/>
</dbReference>
<dbReference type="InterPro" id="IPR002109">
    <property type="entry name" value="Glutaredoxin"/>
</dbReference>
<feature type="compositionally biased region" description="Basic and acidic residues" evidence="8">
    <location>
        <begin position="14"/>
        <end position="28"/>
    </location>
</feature>
<dbReference type="InterPro" id="IPR014025">
    <property type="entry name" value="Glutaredoxin_subgr"/>
</dbReference>
<dbReference type="GO" id="GO:0015038">
    <property type="term" value="F:glutathione disulfide oxidoreductase activity"/>
    <property type="evidence" value="ECO:0007669"/>
    <property type="project" value="UniProtKB-UniRule"/>
</dbReference>
<dbReference type="InterPro" id="IPR036249">
    <property type="entry name" value="Thioredoxin-like_sf"/>
</dbReference>
<sequence length="283" mass="30909">MSQHTTNPMVLPDDLPRPEDDGGADHLRGSPMPAIALPSTTGRMIDLSRLRGRSVVYAYPMTGVPNVELPAGWNDIPGARGCTPQTLSFQSQKDVFATLSATIFGLSTQTTAYQQEMSDRLGLSFPILSDADLKLTEALRLPTMTVEGMHLMKRLTLILRDGVVEHVFYPVFPPDRATEDVVAWLRSHPMESREDGVAASVEIYTTPHCPYCRMAKELLIRKGVDFIERDVDGDSKAADEMAARSGGRTVPQIFVGGKHIGGAVDLEAMDRSGRLDAMLGDPE</sequence>
<dbReference type="NCBIfam" id="TIGR02181">
    <property type="entry name" value="GRX_bact"/>
    <property type="match status" value="1"/>
</dbReference>
<keyword evidence="6 7" id="KW-0676">Redox-active center</keyword>
<dbReference type="RefSeq" id="WP_177236405.1">
    <property type="nucleotide sequence ID" value="NZ_FOQH01000026.1"/>
</dbReference>
<dbReference type="STRING" id="1114924.SAMN05216258_1264"/>
<keyword evidence="3 7" id="KW-0813">Transport</keyword>
<reference evidence="11 12" key="1">
    <citation type="submission" date="2016-10" db="EMBL/GenBank/DDBJ databases">
        <authorList>
            <person name="de Groot N.N."/>
        </authorList>
    </citation>
    <scope>NUCLEOTIDE SEQUENCE [LARGE SCALE GENOMIC DNA]</scope>
    <source>
        <strain evidence="11 12">CGMCC 1.11030</strain>
    </source>
</reference>
<evidence type="ECO:0000256" key="4">
    <source>
        <dbReference type="ARBA" id="ARBA00022982"/>
    </source>
</evidence>
<organism evidence="11 12">
    <name type="scientific">Albimonas pacifica</name>
    <dbReference type="NCBI Taxonomy" id="1114924"/>
    <lineage>
        <taxon>Bacteria</taxon>
        <taxon>Pseudomonadati</taxon>
        <taxon>Pseudomonadota</taxon>
        <taxon>Alphaproteobacteria</taxon>
        <taxon>Rhodobacterales</taxon>
        <taxon>Paracoccaceae</taxon>
        <taxon>Albimonas</taxon>
    </lineage>
</organism>
<evidence type="ECO:0000256" key="3">
    <source>
        <dbReference type="ARBA" id="ARBA00022448"/>
    </source>
</evidence>
<dbReference type="Gene3D" id="3.40.30.10">
    <property type="entry name" value="Glutaredoxin"/>
    <property type="match status" value="2"/>
</dbReference>
<dbReference type="PANTHER" id="PTHR45694:SF18">
    <property type="entry name" value="GLUTAREDOXIN-1-RELATED"/>
    <property type="match status" value="1"/>
</dbReference>
<dbReference type="CDD" id="cd03017">
    <property type="entry name" value="PRX_BCP"/>
    <property type="match status" value="1"/>
</dbReference>
<gene>
    <name evidence="11" type="ORF">SAMN05216258_1264</name>
</gene>
<dbReference type="PANTHER" id="PTHR45694">
    <property type="entry name" value="GLUTAREDOXIN 2"/>
    <property type="match status" value="1"/>
</dbReference>
<evidence type="ECO:0000313" key="12">
    <source>
        <dbReference type="Proteomes" id="UP000199377"/>
    </source>
</evidence>
<dbReference type="EMBL" id="FOQH01000026">
    <property type="protein sequence ID" value="SFJ28188.1"/>
    <property type="molecule type" value="Genomic_DNA"/>
</dbReference>
<comment type="similarity">
    <text evidence="2 7">Belongs to the glutaredoxin family.</text>
</comment>
<dbReference type="PROSITE" id="PS00195">
    <property type="entry name" value="GLUTAREDOXIN_1"/>
    <property type="match status" value="1"/>
</dbReference>
<accession>A0A1I3Q2W9</accession>
<dbReference type="InterPro" id="IPR011767">
    <property type="entry name" value="GLR_AS"/>
</dbReference>
<evidence type="ECO:0000256" key="7">
    <source>
        <dbReference type="RuleBase" id="RU364065"/>
    </source>
</evidence>
<dbReference type="CDD" id="cd03418">
    <property type="entry name" value="GRX_GRXb_1_3_like"/>
    <property type="match status" value="1"/>
</dbReference>
<dbReference type="GO" id="GO:0034599">
    <property type="term" value="P:cellular response to oxidative stress"/>
    <property type="evidence" value="ECO:0007669"/>
    <property type="project" value="TreeGrafter"/>
</dbReference>
<evidence type="ECO:0000256" key="1">
    <source>
        <dbReference type="ARBA" id="ARBA00002549"/>
    </source>
</evidence>
<dbReference type="GO" id="GO:0045454">
    <property type="term" value="P:cell redox homeostasis"/>
    <property type="evidence" value="ECO:0007669"/>
    <property type="project" value="InterPro"/>
</dbReference>
<feature type="domain" description="Glutaredoxin" evidence="9">
    <location>
        <begin position="201"/>
        <end position="260"/>
    </location>
</feature>
<name>A0A1I3Q2W9_9RHOB</name>
<dbReference type="InterPro" id="IPR013740">
    <property type="entry name" value="Redoxin"/>
</dbReference>
<protein>
    <recommendedName>
        <fullName evidence="7">Glutaredoxin</fullName>
    </recommendedName>
</protein>
<dbReference type="SUPFAM" id="SSF52833">
    <property type="entry name" value="Thioredoxin-like"/>
    <property type="match status" value="2"/>
</dbReference>
<dbReference type="Pfam" id="PF00462">
    <property type="entry name" value="Glutaredoxin"/>
    <property type="match status" value="1"/>
</dbReference>
<dbReference type="Proteomes" id="UP000199377">
    <property type="component" value="Unassembled WGS sequence"/>
</dbReference>
<evidence type="ECO:0000259" key="10">
    <source>
        <dbReference type="Pfam" id="PF08534"/>
    </source>
</evidence>
<evidence type="ECO:0000256" key="2">
    <source>
        <dbReference type="ARBA" id="ARBA00007787"/>
    </source>
</evidence>
<dbReference type="InterPro" id="IPR011900">
    <property type="entry name" value="GRX_bact"/>
</dbReference>
<evidence type="ECO:0000313" key="11">
    <source>
        <dbReference type="EMBL" id="SFJ28188.1"/>
    </source>
</evidence>
<dbReference type="GO" id="GO:0005737">
    <property type="term" value="C:cytoplasm"/>
    <property type="evidence" value="ECO:0007669"/>
    <property type="project" value="TreeGrafter"/>
</dbReference>
<dbReference type="Pfam" id="PF08534">
    <property type="entry name" value="Redoxin"/>
    <property type="match status" value="1"/>
</dbReference>
<keyword evidence="7" id="KW-0963">Cytoplasm</keyword>
<dbReference type="AlphaFoldDB" id="A0A1I3Q2W9"/>
<feature type="domain" description="Redoxin" evidence="10">
    <location>
        <begin position="29"/>
        <end position="177"/>
    </location>
</feature>
<evidence type="ECO:0000259" key="9">
    <source>
        <dbReference type="Pfam" id="PF00462"/>
    </source>
</evidence>